<evidence type="ECO:0000313" key="1">
    <source>
        <dbReference type="EMBL" id="RHY46551.1"/>
    </source>
</evidence>
<evidence type="ECO:0000313" key="4">
    <source>
        <dbReference type="Proteomes" id="UP000286510"/>
    </source>
</evidence>
<sequence length="116" mass="12692">MVRHEPIDYLALRRTELSKRALVRMRDVVVQEILAPTASLEPRPLDKSTTILPLPSQMSFTPAAPIVWQPTAGNTVEASHVAQLHRDMQQLHAAQSIASAAVATEEAKASPSMCIQ</sequence>
<comment type="caution">
    <text evidence="1">The sequence shown here is derived from an EMBL/GenBank/DDBJ whole genome shotgun (WGS) entry which is preliminary data.</text>
</comment>
<evidence type="ECO:0000313" key="2">
    <source>
        <dbReference type="EMBL" id="RHZ08316.1"/>
    </source>
</evidence>
<evidence type="ECO:0000313" key="3">
    <source>
        <dbReference type="Proteomes" id="UP000265716"/>
    </source>
</evidence>
<dbReference type="Proteomes" id="UP000265716">
    <property type="component" value="Unassembled WGS sequence"/>
</dbReference>
<name>A0A397CNZ1_APHAT</name>
<dbReference type="AlphaFoldDB" id="A0A397CNZ1"/>
<reference evidence="3 4" key="1">
    <citation type="submission" date="2018-08" db="EMBL/GenBank/DDBJ databases">
        <title>Aphanomyces genome sequencing and annotation.</title>
        <authorList>
            <person name="Minardi D."/>
            <person name="Oidtmann B."/>
            <person name="Van Der Giezen M."/>
            <person name="Studholme D.J."/>
        </authorList>
    </citation>
    <scope>NUCLEOTIDE SEQUENCE [LARGE SCALE GENOMIC DNA]</scope>
    <source>
        <strain evidence="2 4">FDL457</strain>
        <strain evidence="1 3">SA</strain>
    </source>
</reference>
<dbReference type="EMBL" id="QUTC01007744">
    <property type="protein sequence ID" value="RHY46551.1"/>
    <property type="molecule type" value="Genomic_DNA"/>
</dbReference>
<dbReference type="VEuPathDB" id="FungiDB:H257_13697"/>
<dbReference type="Proteomes" id="UP000286510">
    <property type="component" value="Unassembled WGS sequence"/>
</dbReference>
<accession>A0A397CNZ1</accession>
<dbReference type="EMBL" id="QUTF01015868">
    <property type="protein sequence ID" value="RHZ08316.1"/>
    <property type="molecule type" value="Genomic_DNA"/>
</dbReference>
<gene>
    <name evidence="2" type="ORF">DYB26_009723</name>
    <name evidence="1" type="ORF">DYB38_005860</name>
</gene>
<proteinExistence type="predicted"/>
<organism evidence="1 3">
    <name type="scientific">Aphanomyces astaci</name>
    <name type="common">Crayfish plague agent</name>
    <dbReference type="NCBI Taxonomy" id="112090"/>
    <lineage>
        <taxon>Eukaryota</taxon>
        <taxon>Sar</taxon>
        <taxon>Stramenopiles</taxon>
        <taxon>Oomycota</taxon>
        <taxon>Saprolegniomycetes</taxon>
        <taxon>Saprolegniales</taxon>
        <taxon>Verrucalvaceae</taxon>
        <taxon>Aphanomyces</taxon>
    </lineage>
</organism>
<protein>
    <submittedName>
        <fullName evidence="1">Uncharacterized protein</fullName>
    </submittedName>
</protein>